<proteinExistence type="predicted"/>
<name>A0ABU8FXU9_9BACI</name>
<evidence type="ECO:0000313" key="3">
    <source>
        <dbReference type="Proteomes" id="UP001367922"/>
    </source>
</evidence>
<dbReference type="InterPro" id="IPR008792">
    <property type="entry name" value="PQQD"/>
</dbReference>
<dbReference type="EMBL" id="JBAWSV010000001">
    <property type="protein sequence ID" value="MEI4828877.1"/>
    <property type="molecule type" value="Genomic_DNA"/>
</dbReference>
<organism evidence="2 3">
    <name type="scientific">Bacillus yunxiaonensis</name>
    <dbReference type="NCBI Taxonomy" id="3127665"/>
    <lineage>
        <taxon>Bacteria</taxon>
        <taxon>Bacillati</taxon>
        <taxon>Bacillota</taxon>
        <taxon>Bacilli</taxon>
        <taxon>Bacillales</taxon>
        <taxon>Bacillaceae</taxon>
        <taxon>Bacillus</taxon>
    </lineage>
</organism>
<evidence type="ECO:0000313" key="1">
    <source>
        <dbReference type="EMBL" id="MEI4828877.1"/>
    </source>
</evidence>
<comment type="caution">
    <text evidence="2">The sequence shown here is derived from an EMBL/GenBank/DDBJ whole genome shotgun (WGS) entry which is preliminary data.</text>
</comment>
<sequence length="99" mass="11314">MINTQKISIDCLIIQSEGNIVSNMDGEKVMMSIHNGKYYNLGTPGSTIWDLIKTPISINQLITTLMSKYDVEKNECEKQVISFLERLYEEGLIRIVDRS</sequence>
<dbReference type="NCBIfam" id="NF033536">
    <property type="entry name" value="lasso_PqqD_Bac"/>
    <property type="match status" value="1"/>
</dbReference>
<protein>
    <submittedName>
        <fullName evidence="2">Lasso peptide biosynthesis PqqD family chaperone</fullName>
    </submittedName>
</protein>
<dbReference type="Pfam" id="PF05402">
    <property type="entry name" value="PqqD"/>
    <property type="match status" value="1"/>
</dbReference>
<dbReference type="InterPro" id="IPR041881">
    <property type="entry name" value="PqqD_sf"/>
</dbReference>
<gene>
    <name evidence="1" type="ORF">WAX78_05355</name>
    <name evidence="2" type="ORF">WAX78_15400</name>
</gene>
<dbReference type="Gene3D" id="1.10.10.1150">
    <property type="entry name" value="Coenzyme PQQ synthesis protein D (PqqD)"/>
    <property type="match status" value="1"/>
</dbReference>
<dbReference type="EMBL" id="JBAWSV010000005">
    <property type="protein sequence ID" value="MEI4830836.1"/>
    <property type="molecule type" value="Genomic_DNA"/>
</dbReference>
<dbReference type="RefSeq" id="WP_336481225.1">
    <property type="nucleotide sequence ID" value="NZ_JBAWSV010000001.1"/>
</dbReference>
<accession>A0ABU8FXU9</accession>
<evidence type="ECO:0000313" key="2">
    <source>
        <dbReference type="EMBL" id="MEI4830836.1"/>
    </source>
</evidence>
<dbReference type="Proteomes" id="UP001367922">
    <property type="component" value="Unassembled WGS sequence"/>
</dbReference>
<keyword evidence="3" id="KW-1185">Reference proteome</keyword>
<reference evidence="2 3" key="1">
    <citation type="submission" date="2024-01" db="EMBL/GenBank/DDBJ databases">
        <title>Seven novel Bacillus-like species.</title>
        <authorList>
            <person name="Liu G."/>
        </authorList>
    </citation>
    <scope>NUCLEOTIDE SEQUENCE [LARGE SCALE GENOMIC DNA]</scope>
    <source>
        <strain evidence="2 3">FJAT-53711</strain>
    </source>
</reference>